<evidence type="ECO:0000259" key="4">
    <source>
        <dbReference type="Pfam" id="PF00370"/>
    </source>
</evidence>
<dbReference type="Pfam" id="PF02782">
    <property type="entry name" value="FGGY_C"/>
    <property type="match status" value="1"/>
</dbReference>
<evidence type="ECO:0000256" key="1">
    <source>
        <dbReference type="ARBA" id="ARBA00009156"/>
    </source>
</evidence>
<organism evidence="6 7">
    <name type="scientific">Chitinophaga niabensis</name>
    <dbReference type="NCBI Taxonomy" id="536979"/>
    <lineage>
        <taxon>Bacteria</taxon>
        <taxon>Pseudomonadati</taxon>
        <taxon>Bacteroidota</taxon>
        <taxon>Chitinophagia</taxon>
        <taxon>Chitinophagales</taxon>
        <taxon>Chitinophagaceae</taxon>
        <taxon>Chitinophaga</taxon>
    </lineage>
</organism>
<evidence type="ECO:0000256" key="3">
    <source>
        <dbReference type="ARBA" id="ARBA00022777"/>
    </source>
</evidence>
<reference evidence="6 7" key="1">
    <citation type="submission" date="2016-11" db="EMBL/GenBank/DDBJ databases">
        <authorList>
            <person name="Jaros S."/>
            <person name="Januszkiewicz K."/>
            <person name="Wedrychowicz H."/>
        </authorList>
    </citation>
    <scope>NUCLEOTIDE SEQUENCE [LARGE SCALE GENOMIC DNA]</scope>
    <source>
        <strain evidence="6 7">DSM 24787</strain>
    </source>
</reference>
<dbReference type="InterPro" id="IPR018484">
    <property type="entry name" value="FGGY_N"/>
</dbReference>
<evidence type="ECO:0000313" key="6">
    <source>
        <dbReference type="EMBL" id="SIO45193.1"/>
    </source>
</evidence>
<dbReference type="InterPro" id="IPR018485">
    <property type="entry name" value="FGGY_C"/>
</dbReference>
<dbReference type="InterPro" id="IPR043129">
    <property type="entry name" value="ATPase_NBD"/>
</dbReference>
<dbReference type="InterPro" id="IPR018483">
    <property type="entry name" value="Carb_kinase_FGGY_CS"/>
</dbReference>
<proteinExistence type="inferred from homology"/>
<keyword evidence="2" id="KW-0808">Transferase</keyword>
<keyword evidence="3 6" id="KW-0418">Kinase</keyword>
<dbReference type="InterPro" id="IPR000577">
    <property type="entry name" value="Carb_kinase_FGGY"/>
</dbReference>
<feature type="domain" description="Carbohydrate kinase FGGY N-terminal" evidence="4">
    <location>
        <begin position="16"/>
        <end position="257"/>
    </location>
</feature>
<feature type="domain" description="Carbohydrate kinase FGGY C-terminal" evidence="5">
    <location>
        <begin position="266"/>
        <end position="451"/>
    </location>
</feature>
<gene>
    <name evidence="6" type="ORF">SAMN04488055_4150</name>
</gene>
<dbReference type="SUPFAM" id="SSF53067">
    <property type="entry name" value="Actin-like ATPase domain"/>
    <property type="match status" value="2"/>
</dbReference>
<dbReference type="PANTHER" id="PTHR43095">
    <property type="entry name" value="SUGAR KINASE"/>
    <property type="match status" value="1"/>
</dbReference>
<name>A0A1N6JLU3_9BACT</name>
<dbReference type="GO" id="GO:0016301">
    <property type="term" value="F:kinase activity"/>
    <property type="evidence" value="ECO:0007669"/>
    <property type="project" value="UniProtKB-KW"/>
</dbReference>
<dbReference type="GO" id="GO:0005975">
    <property type="term" value="P:carbohydrate metabolic process"/>
    <property type="evidence" value="ECO:0007669"/>
    <property type="project" value="InterPro"/>
</dbReference>
<dbReference type="Gene3D" id="3.30.420.40">
    <property type="match status" value="2"/>
</dbReference>
<comment type="similarity">
    <text evidence="1">Belongs to the FGGY kinase family.</text>
</comment>
<dbReference type="CDD" id="cd07770">
    <property type="entry name" value="ASKHA_NBD_FGGY_GntK"/>
    <property type="match status" value="1"/>
</dbReference>
<dbReference type="PANTHER" id="PTHR43095:SF2">
    <property type="entry name" value="GLUCONOKINASE"/>
    <property type="match status" value="1"/>
</dbReference>
<dbReference type="GO" id="GO:0016773">
    <property type="term" value="F:phosphotransferase activity, alcohol group as acceptor"/>
    <property type="evidence" value="ECO:0007669"/>
    <property type="project" value="InterPro"/>
</dbReference>
<protein>
    <submittedName>
        <fullName evidence="6">Gluconate kinase, FGGY family</fullName>
    </submittedName>
</protein>
<keyword evidence="7" id="KW-1185">Reference proteome</keyword>
<dbReference type="PROSITE" id="PS00933">
    <property type="entry name" value="FGGY_KINASES_1"/>
    <property type="match status" value="1"/>
</dbReference>
<sequence>MFFTFGFYSMTTNIPYILGVDIGTGSAKAVAVHPNGQISASHRQAYPTMHPQPGFSEQDPQAVLAAIISTIQHTVAQMGSSPAAISLSCAMHSFMAVDENGQPLTPLMTWADNRSEKYAASLKNTDAGKRIYAATGTPIHPMSPLCKIQWIRENLPEVFQKAACFMGIKELFLHRCFHEFITDHSIASATGLFDIRTLDWHPEALQVAGITDERLPIPVETTRLLIGMDQAMAGALGVSPDTLIMAGSSDGCLAQLGSGAVQAGHAALTIGTSSAIRMMTAKPAADEKGRLFSYVLTPEHYVCGGATNNGGGALQWFSKTFLPWSDYNDFLKVAFTAPPGSDGLLCLPYLLGERAPVWDSRARGAFVGIQQQHGAAHFQRALIEGICFGLYSVGEALESVVSPIREITVSGGFTASPLWIQLLADIFQKPMILHQDEDASALGAALLGWHALEKIDAWQFDPAAAARVFEPGAEHLAVYQRNYKAYSLLYQQLKEAMEILGTPVKHPL</sequence>
<dbReference type="Pfam" id="PF00370">
    <property type="entry name" value="FGGY_N"/>
    <property type="match status" value="1"/>
</dbReference>
<accession>A0A1N6JLU3</accession>
<dbReference type="STRING" id="536979.SAMN04488055_4150"/>
<dbReference type="InterPro" id="IPR050406">
    <property type="entry name" value="FGGY_Carb_Kinase"/>
</dbReference>
<dbReference type="AlphaFoldDB" id="A0A1N6JLU3"/>
<dbReference type="Proteomes" id="UP000185003">
    <property type="component" value="Unassembled WGS sequence"/>
</dbReference>
<dbReference type="PIRSF" id="PIRSF000538">
    <property type="entry name" value="GlpK"/>
    <property type="match status" value="1"/>
</dbReference>
<dbReference type="EMBL" id="FSRA01000002">
    <property type="protein sequence ID" value="SIO45193.1"/>
    <property type="molecule type" value="Genomic_DNA"/>
</dbReference>
<evidence type="ECO:0000259" key="5">
    <source>
        <dbReference type="Pfam" id="PF02782"/>
    </source>
</evidence>
<evidence type="ECO:0000313" key="7">
    <source>
        <dbReference type="Proteomes" id="UP000185003"/>
    </source>
</evidence>
<evidence type="ECO:0000256" key="2">
    <source>
        <dbReference type="ARBA" id="ARBA00022679"/>
    </source>
</evidence>